<dbReference type="InterPro" id="IPR017795">
    <property type="entry name" value="ABBA_NscD-like"/>
</dbReference>
<keyword evidence="2" id="KW-0808">Transferase</keyword>
<comment type="caution">
    <text evidence="3">The sequence shown here is derived from an EMBL/GenBank/DDBJ whole genome shotgun (WGS) entry which is preliminary data.</text>
</comment>
<dbReference type="PANTHER" id="PTHR40627:SF4">
    <property type="entry name" value="PRENYLTRANSFERASE ASQH1-RELATED"/>
    <property type="match status" value="1"/>
</dbReference>
<organism evidence="3 4">
    <name type="scientific">Diaporthe eres</name>
    <name type="common">Phomopsis oblonga</name>
    <dbReference type="NCBI Taxonomy" id="83184"/>
    <lineage>
        <taxon>Eukaryota</taxon>
        <taxon>Fungi</taxon>
        <taxon>Dikarya</taxon>
        <taxon>Ascomycota</taxon>
        <taxon>Pezizomycotina</taxon>
        <taxon>Sordariomycetes</taxon>
        <taxon>Sordariomycetidae</taxon>
        <taxon>Diaporthales</taxon>
        <taxon>Diaporthaceae</taxon>
        <taxon>Diaporthe</taxon>
        <taxon>Diaporthe eres species complex</taxon>
    </lineage>
</organism>
<protein>
    <submittedName>
        <fullName evidence="3">Uncharacterized protein</fullName>
    </submittedName>
</protein>
<sequence length="176" mass="19805">MEVLIQAIHTIPGVSNKDLEAFAVFRDFASDPANKGLEYEMLATDLVGLKKSRLKIYIRCRDTCFNSVINMMTLGGLIGSSKLYSGLVDIHQLWKGLFGARPMDQPLGHNTHRTAGMIYNVEFRLGDTAPVTKIYLPVRHYCSSDAAVIQGLNDYFQYRQRGKYMPDYVKAMSTLS</sequence>
<dbReference type="Proteomes" id="UP001430848">
    <property type="component" value="Unassembled WGS sequence"/>
</dbReference>
<gene>
    <name evidence="3" type="ORF">SLS63_014038</name>
</gene>
<accession>A0ABR1NLT6</accession>
<evidence type="ECO:0000256" key="1">
    <source>
        <dbReference type="ARBA" id="ARBA00010209"/>
    </source>
</evidence>
<dbReference type="EMBL" id="JAKNSF020000226">
    <property type="protein sequence ID" value="KAK7706080.1"/>
    <property type="molecule type" value="Genomic_DNA"/>
</dbReference>
<dbReference type="Pfam" id="PF11991">
    <property type="entry name" value="Trp_DMAT"/>
    <property type="match status" value="1"/>
</dbReference>
<proteinExistence type="inferred from homology"/>
<dbReference type="PANTHER" id="PTHR40627">
    <property type="entry name" value="INDOLE PRENYLTRANSFERASE TDIB-RELATED"/>
    <property type="match status" value="1"/>
</dbReference>
<evidence type="ECO:0000256" key="2">
    <source>
        <dbReference type="ARBA" id="ARBA00022679"/>
    </source>
</evidence>
<keyword evidence="4" id="KW-1185">Reference proteome</keyword>
<comment type="similarity">
    <text evidence="1">Belongs to the tryptophan dimethylallyltransferase family.</text>
</comment>
<evidence type="ECO:0000313" key="4">
    <source>
        <dbReference type="Proteomes" id="UP001430848"/>
    </source>
</evidence>
<reference evidence="3 4" key="1">
    <citation type="submission" date="2024-02" db="EMBL/GenBank/DDBJ databases">
        <title>De novo assembly and annotation of 12 fungi associated with fruit tree decline syndrome in Ontario, Canada.</title>
        <authorList>
            <person name="Sulman M."/>
            <person name="Ellouze W."/>
            <person name="Ilyukhin E."/>
        </authorList>
    </citation>
    <scope>NUCLEOTIDE SEQUENCE [LARGE SCALE GENOMIC DNA]</scope>
    <source>
        <strain evidence="3 4">M169</strain>
    </source>
</reference>
<evidence type="ECO:0000313" key="3">
    <source>
        <dbReference type="EMBL" id="KAK7706080.1"/>
    </source>
</evidence>
<name>A0ABR1NLT6_DIAER</name>